<name>L9Y090_9EURY</name>
<keyword evidence="2" id="KW-1185">Reference proteome</keyword>
<protein>
    <submittedName>
        <fullName evidence="1">Uncharacterized protein</fullName>
    </submittedName>
</protein>
<proteinExistence type="predicted"/>
<comment type="caution">
    <text evidence="1">The sequence shown here is derived from an EMBL/GenBank/DDBJ whole genome shotgun (WGS) entry which is preliminary data.</text>
</comment>
<dbReference type="EMBL" id="AOID01000031">
    <property type="protein sequence ID" value="ELY67132.1"/>
    <property type="molecule type" value="Genomic_DNA"/>
</dbReference>
<evidence type="ECO:0000313" key="2">
    <source>
        <dbReference type="Proteomes" id="UP000011632"/>
    </source>
</evidence>
<dbReference type="Proteomes" id="UP000011632">
    <property type="component" value="Unassembled WGS sequence"/>
</dbReference>
<reference evidence="1 2" key="1">
    <citation type="journal article" date="2014" name="PLoS Genet.">
        <title>Phylogenetically driven sequencing of extremely halophilic archaea reveals strategies for static and dynamic osmo-response.</title>
        <authorList>
            <person name="Becker E.A."/>
            <person name="Seitzer P.M."/>
            <person name="Tritt A."/>
            <person name="Larsen D."/>
            <person name="Krusor M."/>
            <person name="Yao A.I."/>
            <person name="Wu D."/>
            <person name="Madern D."/>
            <person name="Eisen J.A."/>
            <person name="Darling A.E."/>
            <person name="Facciotti M.T."/>
        </authorList>
    </citation>
    <scope>NUCLEOTIDE SEQUENCE [LARGE SCALE GENOMIC DNA]</scope>
    <source>
        <strain evidence="1 2">JCM 10478</strain>
    </source>
</reference>
<accession>L9Y090</accession>
<organism evidence="1 2">
    <name type="scientific">Natrinema versiforme JCM 10478</name>
    <dbReference type="NCBI Taxonomy" id="1227496"/>
    <lineage>
        <taxon>Archaea</taxon>
        <taxon>Methanobacteriati</taxon>
        <taxon>Methanobacteriota</taxon>
        <taxon>Stenosarchaea group</taxon>
        <taxon>Halobacteria</taxon>
        <taxon>Halobacteriales</taxon>
        <taxon>Natrialbaceae</taxon>
        <taxon>Natrinema</taxon>
    </lineage>
</organism>
<gene>
    <name evidence="1" type="ORF">C489_11730</name>
</gene>
<dbReference type="AlphaFoldDB" id="L9Y090"/>
<sequence length="85" mass="9713">MRSDGLFSNTALVPNVRTDHDKVERQFTAERRIYSVNHRFTGPARDNDRQLSCVMPTLAMMGRNDRLTAVSPGHDRWDTVAIRPS</sequence>
<evidence type="ECO:0000313" key="1">
    <source>
        <dbReference type="EMBL" id="ELY67132.1"/>
    </source>
</evidence>